<name>A0A4Q2R8X6_9HYPH</name>
<dbReference type="EMBL" id="QYBC01000015">
    <property type="protein sequence ID" value="RYB03326.1"/>
    <property type="molecule type" value="Genomic_DNA"/>
</dbReference>
<dbReference type="InterPro" id="IPR000182">
    <property type="entry name" value="GNAT_dom"/>
</dbReference>
<gene>
    <name evidence="2" type="ORF">D3272_17460</name>
</gene>
<keyword evidence="2" id="KW-0808">Transferase</keyword>
<accession>A0A4Q2R8X6</accession>
<proteinExistence type="predicted"/>
<organism evidence="2 3">
    <name type="scientific">Lichenibacterium ramalinae</name>
    <dbReference type="NCBI Taxonomy" id="2316527"/>
    <lineage>
        <taxon>Bacteria</taxon>
        <taxon>Pseudomonadati</taxon>
        <taxon>Pseudomonadota</taxon>
        <taxon>Alphaproteobacteria</taxon>
        <taxon>Hyphomicrobiales</taxon>
        <taxon>Lichenihabitantaceae</taxon>
        <taxon>Lichenibacterium</taxon>
    </lineage>
</organism>
<reference evidence="2 3" key="2">
    <citation type="submission" date="2019-02" db="EMBL/GenBank/DDBJ databases">
        <title>'Lichenibacterium ramalinii' gen. nov. sp. nov., 'Lichenibacterium minor' gen. nov. sp. nov.</title>
        <authorList>
            <person name="Pankratov T."/>
        </authorList>
    </citation>
    <scope>NUCLEOTIDE SEQUENCE [LARGE SCALE GENOMIC DNA]</scope>
    <source>
        <strain evidence="2 3">RmlP001</strain>
    </source>
</reference>
<sequence length="124" mass="13757">MIEQGLTAYNAAFGPTAARRPLAVLVRDGAGAALGGVTAYTDRGWLYLDCFWLPDDLRRGGWGSRVLGAAEAEALRRGCRHARLYTYSFQARGFYERHGYTVFGVLEGFPPGHSQIWMRKDLEG</sequence>
<protein>
    <submittedName>
        <fullName evidence="2">N-acetyltransferase</fullName>
    </submittedName>
</protein>
<dbReference type="CDD" id="cd04301">
    <property type="entry name" value="NAT_SF"/>
    <property type="match status" value="1"/>
</dbReference>
<dbReference type="Proteomes" id="UP000289411">
    <property type="component" value="Unassembled WGS sequence"/>
</dbReference>
<dbReference type="Pfam" id="PF00583">
    <property type="entry name" value="Acetyltransf_1"/>
    <property type="match status" value="1"/>
</dbReference>
<dbReference type="PROSITE" id="PS51186">
    <property type="entry name" value="GNAT"/>
    <property type="match status" value="1"/>
</dbReference>
<reference evidence="2 3" key="1">
    <citation type="submission" date="2018-09" db="EMBL/GenBank/DDBJ databases">
        <authorList>
            <person name="Grouzdev D.S."/>
            <person name="Krutkina M.S."/>
        </authorList>
    </citation>
    <scope>NUCLEOTIDE SEQUENCE [LARGE SCALE GENOMIC DNA]</scope>
    <source>
        <strain evidence="2 3">RmlP001</strain>
    </source>
</reference>
<comment type="caution">
    <text evidence="2">The sequence shown here is derived from an EMBL/GenBank/DDBJ whole genome shotgun (WGS) entry which is preliminary data.</text>
</comment>
<dbReference type="InterPro" id="IPR016181">
    <property type="entry name" value="Acyl_CoA_acyltransferase"/>
</dbReference>
<evidence type="ECO:0000313" key="2">
    <source>
        <dbReference type="EMBL" id="RYB03326.1"/>
    </source>
</evidence>
<dbReference type="OrthoDB" id="9787920at2"/>
<dbReference type="SUPFAM" id="SSF55729">
    <property type="entry name" value="Acyl-CoA N-acyltransferases (Nat)"/>
    <property type="match status" value="1"/>
</dbReference>
<dbReference type="Gene3D" id="3.40.630.30">
    <property type="match status" value="1"/>
</dbReference>
<feature type="domain" description="N-acetyltransferase" evidence="1">
    <location>
        <begin position="1"/>
        <end position="123"/>
    </location>
</feature>
<evidence type="ECO:0000259" key="1">
    <source>
        <dbReference type="PROSITE" id="PS51186"/>
    </source>
</evidence>
<keyword evidence="3" id="KW-1185">Reference proteome</keyword>
<dbReference type="GO" id="GO:0016747">
    <property type="term" value="F:acyltransferase activity, transferring groups other than amino-acyl groups"/>
    <property type="evidence" value="ECO:0007669"/>
    <property type="project" value="InterPro"/>
</dbReference>
<evidence type="ECO:0000313" key="3">
    <source>
        <dbReference type="Proteomes" id="UP000289411"/>
    </source>
</evidence>
<dbReference type="AlphaFoldDB" id="A0A4Q2R8X6"/>